<dbReference type="PROSITE" id="PS50883">
    <property type="entry name" value="EAL"/>
    <property type="match status" value="1"/>
</dbReference>
<dbReference type="SMART" id="SM00304">
    <property type="entry name" value="HAMP"/>
    <property type="match status" value="1"/>
</dbReference>
<dbReference type="SUPFAM" id="SSF158472">
    <property type="entry name" value="HAMP domain-like"/>
    <property type="match status" value="1"/>
</dbReference>
<dbReference type="SMR" id="Q74EL6"/>
<dbReference type="PROSITE" id="PS50887">
    <property type="entry name" value="GGDEF"/>
    <property type="match status" value="1"/>
</dbReference>
<dbReference type="Gene3D" id="3.30.450.20">
    <property type="entry name" value="PAS domain"/>
    <property type="match status" value="1"/>
</dbReference>
<dbReference type="PROSITE" id="PS50885">
    <property type="entry name" value="HAMP"/>
    <property type="match status" value="1"/>
</dbReference>
<dbReference type="NCBIfam" id="TIGR00229">
    <property type="entry name" value="sensory_box"/>
    <property type="match status" value="1"/>
</dbReference>
<dbReference type="InterPro" id="IPR000160">
    <property type="entry name" value="GGDEF_dom"/>
</dbReference>
<dbReference type="CDD" id="cd06225">
    <property type="entry name" value="HAMP"/>
    <property type="match status" value="1"/>
</dbReference>
<dbReference type="eggNOG" id="COG5000">
    <property type="taxonomic scope" value="Bacteria"/>
</dbReference>
<dbReference type="InterPro" id="IPR000700">
    <property type="entry name" value="PAS-assoc_C"/>
</dbReference>
<dbReference type="Proteomes" id="UP000000577">
    <property type="component" value="Chromosome"/>
</dbReference>
<evidence type="ECO:0000313" key="6">
    <source>
        <dbReference type="EMBL" id="AAR34273.1"/>
    </source>
</evidence>
<proteinExistence type="predicted"/>
<dbReference type="SUPFAM" id="SSF55073">
    <property type="entry name" value="Nucleotide cyclase"/>
    <property type="match status" value="1"/>
</dbReference>
<feature type="domain" description="PAC" evidence="2">
    <location>
        <begin position="345"/>
        <end position="397"/>
    </location>
</feature>
<evidence type="ECO:0000259" key="2">
    <source>
        <dbReference type="PROSITE" id="PS50113"/>
    </source>
</evidence>
<dbReference type="CDD" id="cd01948">
    <property type="entry name" value="EAL"/>
    <property type="match status" value="1"/>
</dbReference>
<dbReference type="EnsemblBacteria" id="AAR34273">
    <property type="protein sequence ID" value="AAR34273"/>
    <property type="gene ID" value="GSU0946"/>
</dbReference>
<dbReference type="SMART" id="SM00052">
    <property type="entry name" value="EAL"/>
    <property type="match status" value="1"/>
</dbReference>
<dbReference type="AlphaFoldDB" id="Q74EL6"/>
<dbReference type="SMART" id="SM00267">
    <property type="entry name" value="GGDEF"/>
    <property type="match status" value="1"/>
</dbReference>
<feature type="domain" description="EAL" evidence="3">
    <location>
        <begin position="571"/>
        <end position="825"/>
    </location>
</feature>
<dbReference type="InterPro" id="IPR035919">
    <property type="entry name" value="EAL_sf"/>
</dbReference>
<name>Q74EL6_GEOSL</name>
<dbReference type="InterPro" id="IPR052155">
    <property type="entry name" value="Biofilm_reg_signaling"/>
</dbReference>
<dbReference type="GO" id="GO:0016020">
    <property type="term" value="C:membrane"/>
    <property type="evidence" value="ECO:0007669"/>
    <property type="project" value="InterPro"/>
</dbReference>
<dbReference type="InterPro" id="IPR001610">
    <property type="entry name" value="PAC"/>
</dbReference>
<dbReference type="OrthoDB" id="9777298at2"/>
<dbReference type="Pfam" id="PF13426">
    <property type="entry name" value="PAS_9"/>
    <property type="match status" value="1"/>
</dbReference>
<dbReference type="Pfam" id="PF00563">
    <property type="entry name" value="EAL"/>
    <property type="match status" value="1"/>
</dbReference>
<reference evidence="6 7" key="2">
    <citation type="journal article" date="2012" name="BMC Genomics">
        <title>Comparative genomic analysis of Geobacter sulfurreducens KN400, a strain with enhanced capacity for extracellular electron transfer and electricity production.</title>
        <authorList>
            <person name="Butler J.E."/>
            <person name="Young N.D."/>
            <person name="Aklujkar M."/>
            <person name="Lovley D.R."/>
        </authorList>
    </citation>
    <scope>NUCLEOTIDE SEQUENCE [LARGE SCALE GENOMIC DNA]</scope>
    <source>
        <strain evidence="7">ATCC 51573 / DSM 12127 / PCA</strain>
    </source>
</reference>
<dbReference type="RefSeq" id="WP_010941614.1">
    <property type="nucleotide sequence ID" value="NC_002939.5"/>
</dbReference>
<keyword evidence="7" id="KW-1185">Reference proteome</keyword>
<evidence type="ECO:0000259" key="3">
    <source>
        <dbReference type="PROSITE" id="PS50883"/>
    </source>
</evidence>
<dbReference type="Pfam" id="PF00672">
    <property type="entry name" value="HAMP"/>
    <property type="match status" value="1"/>
</dbReference>
<dbReference type="CDD" id="cd00130">
    <property type="entry name" value="PAS"/>
    <property type="match status" value="1"/>
</dbReference>
<evidence type="ECO:0000259" key="4">
    <source>
        <dbReference type="PROSITE" id="PS50885"/>
    </source>
</evidence>
<dbReference type="InterPro" id="IPR043128">
    <property type="entry name" value="Rev_trsase/Diguanyl_cyclase"/>
</dbReference>
<dbReference type="InterPro" id="IPR001633">
    <property type="entry name" value="EAL_dom"/>
</dbReference>
<dbReference type="Gene3D" id="6.10.340.10">
    <property type="match status" value="1"/>
</dbReference>
<dbReference type="GO" id="GO:0007165">
    <property type="term" value="P:signal transduction"/>
    <property type="evidence" value="ECO:0007669"/>
    <property type="project" value="InterPro"/>
</dbReference>
<dbReference type="PANTHER" id="PTHR44757">
    <property type="entry name" value="DIGUANYLATE CYCLASE DGCP"/>
    <property type="match status" value="1"/>
</dbReference>
<sequence length="842" mass="92861">MKIRSTLTAGCFIFALLTGLVGYFGGSAITRISAEFDAVTRDGLPAIRTLHDIRHAGVRIVASTSEFGLVSVVGRNGVAARHQVEEEKELLEQGAGLYQSAFSTLKDLSDRLDPETRQYVQEIDRAGRDLLALSAESMETVRRVSSPAAILEVKERFETAERHFLDVVDRALALERRRLVTRQQEVHDSITLALFTLSAASAVALLFAMGGGTLSAILISRPIALLQEGVEQVGQGILDTRIDISGNNEIGRLAGAFNRMTTELRAAKDEITTARNYLDNVICSMADALLVVDTNGTVMNVNPALCGLLGYRENELIGRSFSSILADGGHGQSIIAEMAEQGQVPDRELLYRSRQGELIPVVLSGGAMRNQDGEVCGIVCIAHDMRERKRSEEEIRRLAYFDPLTGLPNRALFQDRVSHALAVARREEGAVALLFLDLDRFKDINDTLGHAMGDLLLTSVADRLKAHVRVSDTLARLGDDEFVVILTGARDERGVSIVAQSLLDLLTPSFDLEGKEVFISTSIGIALFPSDGEDGNVLLSRADMALHAAKEAGRNVYRFYSDDMNRSAQDRRGLEDRLRRALANEEFYLDYQPQIDMRTGGIFGVEALLRWNHPEEGLIPPGRFIPAAEEMGFIRRIGEWVLRAACLQCRAWQESGLPPVRVAVNVSGHQFNQPGFIDMVDRVLEETGLDPTLLELELTESTLLEGARDTIMTLIDLKVRGIHLAIDDFGTGYSSLSYLKHFPIDRLKIDRSFVRDIVSDLDDRAIVEAIIAMAHSLGLRVLAEGVEREEELELLRERGCDEVQGYYFGRPMSARDLEARLMAALPARGTAPLRLIARAEEG</sequence>
<dbReference type="STRING" id="243231.GSU0946"/>
<dbReference type="SMART" id="SM00091">
    <property type="entry name" value="PAS"/>
    <property type="match status" value="1"/>
</dbReference>
<evidence type="ECO:0000313" key="7">
    <source>
        <dbReference type="Proteomes" id="UP000000577"/>
    </source>
</evidence>
<dbReference type="PANTHER" id="PTHR44757:SF2">
    <property type="entry name" value="BIOFILM ARCHITECTURE MAINTENANCE PROTEIN MBAA"/>
    <property type="match status" value="1"/>
</dbReference>
<dbReference type="InterPro" id="IPR003660">
    <property type="entry name" value="HAMP_dom"/>
</dbReference>
<dbReference type="InterPro" id="IPR000014">
    <property type="entry name" value="PAS"/>
</dbReference>
<dbReference type="SMART" id="SM00086">
    <property type="entry name" value="PAC"/>
    <property type="match status" value="1"/>
</dbReference>
<dbReference type="InterPro" id="IPR029787">
    <property type="entry name" value="Nucleotide_cyclase"/>
</dbReference>
<feature type="domain" description="GGDEF" evidence="5">
    <location>
        <begin position="429"/>
        <end position="562"/>
    </location>
</feature>
<dbReference type="PROSITE" id="PS50112">
    <property type="entry name" value="PAS"/>
    <property type="match status" value="1"/>
</dbReference>
<dbReference type="InParanoid" id="Q74EL6"/>
<dbReference type="KEGG" id="gsu:GSU0946"/>
<dbReference type="PATRIC" id="fig|243231.5.peg.951"/>
<dbReference type="eggNOG" id="COG5001">
    <property type="taxonomic scope" value="Bacteria"/>
</dbReference>
<dbReference type="EMBL" id="AE017180">
    <property type="protein sequence ID" value="AAR34273.1"/>
    <property type="molecule type" value="Genomic_DNA"/>
</dbReference>
<reference evidence="6 7" key="1">
    <citation type="journal article" date="2003" name="Science">
        <title>Genome of Geobacter sulfurreducens: metal reduction in subsurface environments.</title>
        <authorList>
            <person name="Methe B.A."/>
            <person name="Nelson K.E."/>
            <person name="Eisen J.A."/>
            <person name="Paulsen I.T."/>
            <person name="Nelson W."/>
            <person name="Heidelberg J.F."/>
            <person name="Wu D."/>
            <person name="Wu M."/>
            <person name="Ward N."/>
            <person name="Beanan M.J."/>
            <person name="Dodson R.J."/>
            <person name="Madupu R."/>
            <person name="Brinkac L.M."/>
            <person name="Daugherty S.C."/>
            <person name="DeBoy R.T."/>
            <person name="Durkin A.S."/>
            <person name="Gwinn M."/>
            <person name="Kolonay J.F."/>
            <person name="Sullivan S.A."/>
            <person name="Haft D.H."/>
            <person name="Selengut J."/>
            <person name="Davidsen T.M."/>
            <person name="Zafar N."/>
            <person name="White O."/>
            <person name="Tran B."/>
            <person name="Romero C."/>
            <person name="Forberger H.A."/>
            <person name="Weidman J."/>
            <person name="Khouri H."/>
            <person name="Feldblyum T.V."/>
            <person name="Utterback T.R."/>
            <person name="Van Aken S.E."/>
            <person name="Lovley D.R."/>
            <person name="Fraser C.M."/>
        </authorList>
    </citation>
    <scope>NUCLEOTIDE SEQUENCE [LARGE SCALE GENOMIC DNA]</scope>
    <source>
        <strain evidence="7">ATCC 51573 / DSM 12127 / PCA</strain>
    </source>
</reference>
<dbReference type="HOGENOM" id="CLU_000445_70_49_7"/>
<evidence type="ECO:0000259" key="5">
    <source>
        <dbReference type="PROSITE" id="PS50887"/>
    </source>
</evidence>
<accession>Q74EL6</accession>
<dbReference type="InterPro" id="IPR035965">
    <property type="entry name" value="PAS-like_dom_sf"/>
</dbReference>
<evidence type="ECO:0000259" key="1">
    <source>
        <dbReference type="PROSITE" id="PS50112"/>
    </source>
</evidence>
<dbReference type="Gene3D" id="3.30.70.270">
    <property type="match status" value="1"/>
</dbReference>
<protein>
    <submittedName>
        <fullName evidence="6">Sensor diguanylate cyclase/phosphodiesterase, HAMP and PAS domain-containing</fullName>
    </submittedName>
</protein>
<dbReference type="FunFam" id="3.20.20.450:FF:000001">
    <property type="entry name" value="Cyclic di-GMP phosphodiesterase yahA"/>
    <property type="match status" value="1"/>
</dbReference>
<organism evidence="6 7">
    <name type="scientific">Geobacter sulfurreducens (strain ATCC 51573 / DSM 12127 / PCA)</name>
    <dbReference type="NCBI Taxonomy" id="243231"/>
    <lineage>
        <taxon>Bacteria</taxon>
        <taxon>Pseudomonadati</taxon>
        <taxon>Thermodesulfobacteriota</taxon>
        <taxon>Desulfuromonadia</taxon>
        <taxon>Geobacterales</taxon>
        <taxon>Geobacteraceae</taxon>
        <taxon>Geobacter</taxon>
    </lineage>
</organism>
<dbReference type="PROSITE" id="PS50113">
    <property type="entry name" value="PAC"/>
    <property type="match status" value="1"/>
</dbReference>
<dbReference type="SUPFAM" id="SSF141868">
    <property type="entry name" value="EAL domain-like"/>
    <property type="match status" value="1"/>
</dbReference>
<dbReference type="Pfam" id="PF00990">
    <property type="entry name" value="GGDEF"/>
    <property type="match status" value="1"/>
</dbReference>
<dbReference type="SUPFAM" id="SSF55785">
    <property type="entry name" value="PYP-like sensor domain (PAS domain)"/>
    <property type="match status" value="1"/>
</dbReference>
<dbReference type="Gene3D" id="3.20.20.450">
    <property type="entry name" value="EAL domain"/>
    <property type="match status" value="1"/>
</dbReference>
<feature type="domain" description="HAMP" evidence="4">
    <location>
        <begin position="217"/>
        <end position="269"/>
    </location>
</feature>
<dbReference type="NCBIfam" id="TIGR00254">
    <property type="entry name" value="GGDEF"/>
    <property type="match status" value="1"/>
</dbReference>
<dbReference type="FunCoup" id="Q74EL6">
    <property type="interactions" value="292"/>
</dbReference>
<gene>
    <name evidence="6" type="ordered locus">GSU0946</name>
</gene>
<feature type="domain" description="PAS" evidence="1">
    <location>
        <begin position="274"/>
        <end position="320"/>
    </location>
</feature>
<dbReference type="CDD" id="cd01949">
    <property type="entry name" value="GGDEF"/>
    <property type="match status" value="1"/>
</dbReference>